<dbReference type="InterPro" id="IPR037401">
    <property type="entry name" value="SnoaL-like"/>
</dbReference>
<dbReference type="CDD" id="cd00531">
    <property type="entry name" value="NTF2_like"/>
    <property type="match status" value="1"/>
</dbReference>
<dbReference type="EMBL" id="AP022565">
    <property type="protein sequence ID" value="BBX26595.1"/>
    <property type="molecule type" value="Genomic_DNA"/>
</dbReference>
<dbReference type="AlphaFoldDB" id="A0A6N4URQ8"/>
<dbReference type="Proteomes" id="UP000466906">
    <property type="component" value="Chromosome"/>
</dbReference>
<keyword evidence="3" id="KW-1185">Reference proteome</keyword>
<organism evidence="2 3">
    <name type="scientific">Mycolicibacterium alvei</name>
    <dbReference type="NCBI Taxonomy" id="67081"/>
    <lineage>
        <taxon>Bacteria</taxon>
        <taxon>Bacillati</taxon>
        <taxon>Actinomycetota</taxon>
        <taxon>Actinomycetes</taxon>
        <taxon>Mycobacteriales</taxon>
        <taxon>Mycobacteriaceae</taxon>
        <taxon>Mycolicibacterium</taxon>
    </lineage>
</organism>
<dbReference type="SUPFAM" id="SSF54427">
    <property type="entry name" value="NTF2-like"/>
    <property type="match status" value="1"/>
</dbReference>
<feature type="domain" description="SnoaL-like" evidence="1">
    <location>
        <begin position="23"/>
        <end position="144"/>
    </location>
</feature>
<dbReference type="Pfam" id="PF13577">
    <property type="entry name" value="SnoaL_4"/>
    <property type="match status" value="1"/>
</dbReference>
<dbReference type="Gene3D" id="3.10.450.50">
    <property type="match status" value="1"/>
</dbReference>
<proteinExistence type="predicted"/>
<evidence type="ECO:0000259" key="1">
    <source>
        <dbReference type="Pfam" id="PF13577"/>
    </source>
</evidence>
<dbReference type="InterPro" id="IPR032710">
    <property type="entry name" value="NTF2-like_dom_sf"/>
</dbReference>
<protein>
    <recommendedName>
        <fullName evidence="1">SnoaL-like domain-containing protein</fullName>
    </recommendedName>
</protein>
<dbReference type="RefSeq" id="WP_235682977.1">
    <property type="nucleotide sequence ID" value="NZ_AP022565.1"/>
</dbReference>
<evidence type="ECO:0000313" key="2">
    <source>
        <dbReference type="EMBL" id="BBX26595.1"/>
    </source>
</evidence>
<accession>A0A6N4URQ8</accession>
<reference evidence="2 3" key="1">
    <citation type="journal article" date="2019" name="Emerg. Microbes Infect.">
        <title>Comprehensive subspecies identification of 175 nontuberculous mycobacteria species based on 7547 genomic profiles.</title>
        <authorList>
            <person name="Matsumoto Y."/>
            <person name="Kinjo T."/>
            <person name="Motooka D."/>
            <person name="Nabeya D."/>
            <person name="Jung N."/>
            <person name="Uechi K."/>
            <person name="Horii T."/>
            <person name="Iida T."/>
            <person name="Fujita J."/>
            <person name="Nakamura S."/>
        </authorList>
    </citation>
    <scope>NUCLEOTIDE SEQUENCE [LARGE SCALE GENOMIC DNA]</scope>
    <source>
        <strain evidence="2 3">JCM 12272</strain>
    </source>
</reference>
<name>A0A6N4URQ8_9MYCO</name>
<sequence>MTSHQGDPIESRLRELEQRLQLLSDQVEVTQLIASYGPLVDAGVAGAVAALWSEDGSYDVEGWQMRSRADVEAMVNSDAHQTLIGRGACHFLGPARVTVDGDTAQAVCASLLVVHRDGKWIVARAGANQFTLNRIDGRWQIVIRTTRALNGSPEARALLG</sequence>
<dbReference type="KEGG" id="malv:MALV_17200"/>
<gene>
    <name evidence="2" type="ORF">MALV_17200</name>
</gene>
<evidence type="ECO:0000313" key="3">
    <source>
        <dbReference type="Proteomes" id="UP000466906"/>
    </source>
</evidence>